<evidence type="ECO:0000313" key="3">
    <source>
        <dbReference type="EMBL" id="MBA4640654.1"/>
    </source>
</evidence>
<evidence type="ECO:0000256" key="1">
    <source>
        <dbReference type="SAM" id="MobiDB-lite"/>
    </source>
</evidence>
<organism evidence="3">
    <name type="scientific">Opuntia streptacantha</name>
    <name type="common">Prickly pear cactus</name>
    <name type="synonym">Opuntia cardona</name>
    <dbReference type="NCBI Taxonomy" id="393608"/>
    <lineage>
        <taxon>Eukaryota</taxon>
        <taxon>Viridiplantae</taxon>
        <taxon>Streptophyta</taxon>
        <taxon>Embryophyta</taxon>
        <taxon>Tracheophyta</taxon>
        <taxon>Spermatophyta</taxon>
        <taxon>Magnoliopsida</taxon>
        <taxon>eudicotyledons</taxon>
        <taxon>Gunneridae</taxon>
        <taxon>Pentapetalae</taxon>
        <taxon>Caryophyllales</taxon>
        <taxon>Cactineae</taxon>
        <taxon>Cactaceae</taxon>
        <taxon>Opuntioideae</taxon>
        <taxon>Opuntia</taxon>
    </lineage>
</organism>
<dbReference type="PANTHER" id="PTHR35719">
    <property type="entry name" value="OS01G0680600 PROTEIN"/>
    <property type="match status" value="1"/>
</dbReference>
<reference evidence="3" key="1">
    <citation type="journal article" date="2013" name="J. Plant Res.">
        <title>Effect of fungi and light on seed germination of three Opuntia species from semiarid lands of central Mexico.</title>
        <authorList>
            <person name="Delgado-Sanchez P."/>
            <person name="Jimenez-Bremont J.F."/>
            <person name="Guerrero-Gonzalez Mde L."/>
            <person name="Flores J."/>
        </authorList>
    </citation>
    <scope>NUCLEOTIDE SEQUENCE</scope>
    <source>
        <tissue evidence="3">Cladode</tissue>
    </source>
</reference>
<feature type="region of interest" description="Disordered" evidence="1">
    <location>
        <begin position="153"/>
        <end position="258"/>
    </location>
</feature>
<sequence length="295" mass="32878">MGSAHLLLLSPSTLFYLGLNPTKTSINPKFLTQFRCSFSYRPRWDPYPDSPRGDRFDFDEQFGFGGGVRQKRKNWWSDDADDDDDDDEDDEFGFWNEPSAIDWVFKVLGAFAWMIPAVVISALLGTGPNSLIMALVLPLGQTALSLAMDKLWGGPSSDPGPQPRYSPSGRPRPRPKTDPFGGFASGSRKNNGGAREPRTGARPVNSSYQSSGAANNGRSAKKSGKSGSKFGGWDELDELSNTVPKGRQNQEAEELKRERPRTLKLTMRRKGERPLFFRLLVAVFPFLGSWTRFLF</sequence>
<evidence type="ECO:0000256" key="2">
    <source>
        <dbReference type="SAM" id="Phobius"/>
    </source>
</evidence>
<reference evidence="3" key="2">
    <citation type="submission" date="2020-07" db="EMBL/GenBank/DDBJ databases">
        <authorList>
            <person name="Vera ALvarez R."/>
            <person name="Arias-Moreno D.M."/>
            <person name="Jimenez-Jacinto V."/>
            <person name="Jimenez-Bremont J.F."/>
            <person name="Swaminathan K."/>
            <person name="Moose S.P."/>
            <person name="Guerrero-Gonzalez M.L."/>
            <person name="Marino-Ramirez L."/>
            <person name="Landsman D."/>
            <person name="Rodriguez-Kessler M."/>
            <person name="Delgado-Sanchez P."/>
        </authorList>
    </citation>
    <scope>NUCLEOTIDE SEQUENCE</scope>
    <source>
        <tissue evidence="3">Cladode</tissue>
    </source>
</reference>
<name>A0A7C8ZDP9_OPUST</name>
<feature type="compositionally biased region" description="Polar residues" evidence="1">
    <location>
        <begin position="204"/>
        <end position="218"/>
    </location>
</feature>
<feature type="compositionally biased region" description="Basic and acidic residues" evidence="1">
    <location>
        <begin position="248"/>
        <end position="258"/>
    </location>
</feature>
<dbReference type="EMBL" id="GISG01120071">
    <property type="protein sequence ID" value="MBA4640654.1"/>
    <property type="molecule type" value="Transcribed_RNA"/>
</dbReference>
<protein>
    <submittedName>
        <fullName evidence="3">Uncharacterized protein</fullName>
    </submittedName>
</protein>
<feature type="transmembrane region" description="Helical" evidence="2">
    <location>
        <begin position="275"/>
        <end position="293"/>
    </location>
</feature>
<keyword evidence="2" id="KW-0812">Transmembrane</keyword>
<keyword evidence="2" id="KW-0472">Membrane</keyword>
<dbReference type="PANTHER" id="PTHR35719:SF5">
    <property type="entry name" value="T6K12.7 PROTEIN"/>
    <property type="match status" value="1"/>
</dbReference>
<proteinExistence type="predicted"/>
<accession>A0A7C8ZDP9</accession>
<dbReference type="AlphaFoldDB" id="A0A7C8ZDP9"/>
<keyword evidence="2" id="KW-1133">Transmembrane helix</keyword>